<protein>
    <submittedName>
        <fullName evidence="8">Deoxyribodipyrimidine photo-lyase</fullName>
        <ecNumber evidence="8">4.1.99.3</ecNumber>
    </submittedName>
</protein>
<comment type="caution">
    <text evidence="8">The sequence shown here is derived from an EMBL/GenBank/DDBJ whole genome shotgun (WGS) entry which is preliminary data.</text>
</comment>
<proteinExistence type="inferred from homology"/>
<dbReference type="Gene3D" id="3.40.50.620">
    <property type="entry name" value="HUPs"/>
    <property type="match status" value="1"/>
</dbReference>
<dbReference type="GO" id="GO:0009416">
    <property type="term" value="P:response to light stimulus"/>
    <property type="evidence" value="ECO:0007669"/>
    <property type="project" value="TreeGrafter"/>
</dbReference>
<dbReference type="Gene3D" id="1.25.40.80">
    <property type="match status" value="1"/>
</dbReference>
<dbReference type="Gene3D" id="1.10.579.10">
    <property type="entry name" value="DNA Cyclobutane Dipyrimidine Photolyase, subunit A, domain 3"/>
    <property type="match status" value="1"/>
</dbReference>
<dbReference type="AlphaFoldDB" id="A0A7W7QFH4"/>
<dbReference type="InterPro" id="IPR014729">
    <property type="entry name" value="Rossmann-like_a/b/a_fold"/>
</dbReference>
<dbReference type="SUPFAM" id="SSF48173">
    <property type="entry name" value="Cryptochrome/photolyase FAD-binding domain"/>
    <property type="match status" value="1"/>
</dbReference>
<dbReference type="InterPro" id="IPR036155">
    <property type="entry name" value="Crypto/Photolyase_N_sf"/>
</dbReference>
<dbReference type="GO" id="GO:0071949">
    <property type="term" value="F:FAD binding"/>
    <property type="evidence" value="ECO:0007669"/>
    <property type="project" value="TreeGrafter"/>
</dbReference>
<dbReference type="PROSITE" id="PS51645">
    <property type="entry name" value="PHR_CRY_ALPHA_BETA"/>
    <property type="match status" value="1"/>
</dbReference>
<gene>
    <name evidence="8" type="ORF">FHR82_008897</name>
</gene>
<sequence>MTTTVAVFTRDLRVHDNPMLAAAVLGADEVVPLFVRDARITGSGFAAGRKKFLNESLTDLDTSLRDLGGRLVVREGDAVKEIYEVAREVRAARVHIAGDVSAFATAREKALRDALPCEFVVHDDVHTVVPPGALTPTGSDHFSVFSPYHRRWADARWRAEAPKPSRITLPKIRVGAVLSAKGNGFPGGETAARTRMTSWLRSSAESYASDHDALAADRTSRLSPYLHLGCVSALEVARRGEKSAEFVRQLAWRDFHHQVLAARPAAATSDYRPRGDRWLDDEDALSAWQAGETGIPIVDAGMRQLLAEGWMHNRARLIVGSFLTKTLYVDWRSGAAHFFRHLLDGDIANNCMNWQWVAGTGTDTRPNRVLNPLRQAERFDPEGEYVRRYVPELSAVDGKRVHRPWDLRAGERAGYPMPIVDLAEGRARFLAARG</sequence>
<dbReference type="GO" id="GO:0003904">
    <property type="term" value="F:deoxyribodipyrimidine photo-lyase activity"/>
    <property type="evidence" value="ECO:0007669"/>
    <property type="project" value="UniProtKB-EC"/>
</dbReference>
<dbReference type="PANTHER" id="PTHR11455">
    <property type="entry name" value="CRYPTOCHROME"/>
    <property type="match status" value="1"/>
</dbReference>
<dbReference type="PROSITE" id="PS00394">
    <property type="entry name" value="DNA_PHOTOLYASES_1_1"/>
    <property type="match status" value="1"/>
</dbReference>
<feature type="site" description="Electron transfer via tryptophanyl radical" evidence="5">
    <location>
        <position position="354"/>
    </location>
</feature>
<feature type="binding site" evidence="4">
    <location>
        <begin position="344"/>
        <end position="346"/>
    </location>
    <ligand>
        <name>FAD</name>
        <dbReference type="ChEBI" id="CHEBI:57692"/>
    </ligand>
</feature>
<evidence type="ECO:0000256" key="4">
    <source>
        <dbReference type="PIRSR" id="PIRSR602081-1"/>
    </source>
</evidence>
<evidence type="ECO:0000313" key="9">
    <source>
        <dbReference type="Proteomes" id="UP000520767"/>
    </source>
</evidence>
<dbReference type="EMBL" id="JACHJQ010000014">
    <property type="protein sequence ID" value="MBB4912625.1"/>
    <property type="molecule type" value="Genomic_DNA"/>
</dbReference>
<dbReference type="PRINTS" id="PR00147">
    <property type="entry name" value="DNAPHOTLYASE"/>
</dbReference>
<keyword evidence="9" id="KW-1185">Reference proteome</keyword>
<feature type="binding site" evidence="4">
    <location>
        <position position="246"/>
    </location>
    <ligand>
        <name>FAD</name>
        <dbReference type="ChEBI" id="CHEBI:57692"/>
    </ligand>
</feature>
<dbReference type="PANTHER" id="PTHR11455:SF9">
    <property type="entry name" value="CRYPTOCHROME CIRCADIAN CLOCK 5 ISOFORM X1"/>
    <property type="match status" value="1"/>
</dbReference>
<evidence type="ECO:0000259" key="7">
    <source>
        <dbReference type="PROSITE" id="PS51645"/>
    </source>
</evidence>
<keyword evidence="2 4" id="KW-0274">FAD</keyword>
<dbReference type="InterPro" id="IPR036134">
    <property type="entry name" value="Crypto/Photolyase_FAD-like_sf"/>
</dbReference>
<evidence type="ECO:0000256" key="1">
    <source>
        <dbReference type="ARBA" id="ARBA00022630"/>
    </source>
</evidence>
<name>A0A7W7QFH4_9PSEU</name>
<feature type="binding site" evidence="4">
    <location>
        <position position="207"/>
    </location>
    <ligand>
        <name>FAD</name>
        <dbReference type="ChEBI" id="CHEBI:57692"/>
    </ligand>
</feature>
<dbReference type="EC" id="4.1.99.3" evidence="8"/>
<evidence type="ECO:0000256" key="6">
    <source>
        <dbReference type="RuleBase" id="RU004182"/>
    </source>
</evidence>
<comment type="cofactor">
    <cofactor evidence="4">
        <name>FAD</name>
        <dbReference type="ChEBI" id="CHEBI:57692"/>
    </cofactor>
    <text evidence="4">Binds 1 FAD per subunit.</text>
</comment>
<dbReference type="InterPro" id="IPR006050">
    <property type="entry name" value="DNA_photolyase_N"/>
</dbReference>
<dbReference type="InterPro" id="IPR018394">
    <property type="entry name" value="DNA_photolyase_1_CS_C"/>
</dbReference>
<evidence type="ECO:0000313" key="8">
    <source>
        <dbReference type="EMBL" id="MBB4912625.1"/>
    </source>
</evidence>
<dbReference type="Pfam" id="PF00875">
    <property type="entry name" value="DNA_photolyase"/>
    <property type="match status" value="1"/>
</dbReference>
<feature type="site" description="Electron transfer via tryptophanyl radical" evidence="5">
    <location>
        <position position="331"/>
    </location>
</feature>
<dbReference type="GO" id="GO:0003677">
    <property type="term" value="F:DNA binding"/>
    <property type="evidence" value="ECO:0007669"/>
    <property type="project" value="TreeGrafter"/>
</dbReference>
<accession>A0A7W7QFH4</accession>
<dbReference type="InterPro" id="IPR005101">
    <property type="entry name" value="Cryptochr/Photolyase_FAD-bd"/>
</dbReference>
<keyword evidence="3 6" id="KW-0157">Chromophore</keyword>
<keyword evidence="8" id="KW-0456">Lyase</keyword>
<organism evidence="8 9">
    <name type="scientific">Actinophytocola algeriensis</name>
    <dbReference type="NCBI Taxonomy" id="1768010"/>
    <lineage>
        <taxon>Bacteria</taxon>
        <taxon>Bacillati</taxon>
        <taxon>Actinomycetota</taxon>
        <taxon>Actinomycetes</taxon>
        <taxon>Pseudonocardiales</taxon>
        <taxon>Pseudonocardiaceae</taxon>
    </lineage>
</organism>
<dbReference type="RefSeq" id="WP_184816594.1">
    <property type="nucleotide sequence ID" value="NZ_JACHJQ010000014.1"/>
</dbReference>
<dbReference type="Pfam" id="PF03441">
    <property type="entry name" value="FAD_binding_7"/>
    <property type="match status" value="1"/>
</dbReference>
<dbReference type="GO" id="GO:0006139">
    <property type="term" value="P:nucleobase-containing compound metabolic process"/>
    <property type="evidence" value="ECO:0007669"/>
    <property type="project" value="UniProtKB-ARBA"/>
</dbReference>
<feature type="domain" description="Photolyase/cryptochrome alpha/beta" evidence="7">
    <location>
        <begin position="2"/>
        <end position="127"/>
    </location>
</feature>
<comment type="similarity">
    <text evidence="6">Belongs to the DNA photolyase family.</text>
</comment>
<dbReference type="InterPro" id="IPR002081">
    <property type="entry name" value="Cryptochrome/DNA_photolyase_1"/>
</dbReference>
<dbReference type="Proteomes" id="UP000520767">
    <property type="component" value="Unassembled WGS sequence"/>
</dbReference>
<dbReference type="SUPFAM" id="SSF52425">
    <property type="entry name" value="Cryptochrome/photolyase, N-terminal domain"/>
    <property type="match status" value="1"/>
</dbReference>
<evidence type="ECO:0000256" key="3">
    <source>
        <dbReference type="ARBA" id="ARBA00022991"/>
    </source>
</evidence>
<reference evidence="8 9" key="1">
    <citation type="submission" date="2020-08" db="EMBL/GenBank/DDBJ databases">
        <title>Genomic Encyclopedia of Type Strains, Phase III (KMG-III): the genomes of soil and plant-associated and newly described type strains.</title>
        <authorList>
            <person name="Whitman W."/>
        </authorList>
    </citation>
    <scope>NUCLEOTIDE SEQUENCE [LARGE SCALE GENOMIC DNA]</scope>
    <source>
        <strain evidence="8 9">CECT 8960</strain>
    </source>
</reference>
<evidence type="ECO:0000256" key="2">
    <source>
        <dbReference type="ARBA" id="ARBA00022827"/>
    </source>
</evidence>
<keyword evidence="1 4" id="KW-0285">Flavoprotein</keyword>
<evidence type="ECO:0000256" key="5">
    <source>
        <dbReference type="PIRSR" id="PIRSR602081-2"/>
    </source>
</evidence>
<feature type="binding site" evidence="4">
    <location>
        <begin position="219"/>
        <end position="223"/>
    </location>
    <ligand>
        <name>FAD</name>
        <dbReference type="ChEBI" id="CHEBI:57692"/>
    </ligand>
</feature>
<dbReference type="GO" id="GO:0006950">
    <property type="term" value="P:response to stress"/>
    <property type="evidence" value="ECO:0007669"/>
    <property type="project" value="UniProtKB-ARBA"/>
</dbReference>
<feature type="site" description="Electron transfer via tryptophanyl radical" evidence="5">
    <location>
        <position position="278"/>
    </location>
</feature>